<dbReference type="CDD" id="cd00093">
    <property type="entry name" value="HTH_XRE"/>
    <property type="match status" value="1"/>
</dbReference>
<dbReference type="PROSITE" id="PS50943">
    <property type="entry name" value="HTH_CROC1"/>
    <property type="match status" value="1"/>
</dbReference>
<sequence>MMMEATMIGNKIAKARKGINMSQAQLAQHLFISPQAVGKWERGDSELKKAELVLSCLTVPFFRFWFQKNNC</sequence>
<dbReference type="Pfam" id="PF01381">
    <property type="entry name" value="HTH_3"/>
    <property type="match status" value="1"/>
</dbReference>
<feature type="domain" description="HTH cro/C1-type" evidence="1">
    <location>
        <begin position="12"/>
        <end position="53"/>
    </location>
</feature>
<evidence type="ECO:0000313" key="3">
    <source>
        <dbReference type="Proteomes" id="UP000664317"/>
    </source>
</evidence>
<keyword evidence="3" id="KW-1185">Reference proteome</keyword>
<dbReference type="Gene3D" id="1.10.260.40">
    <property type="entry name" value="lambda repressor-like DNA-binding domains"/>
    <property type="match status" value="1"/>
</dbReference>
<dbReference type="SMART" id="SM00530">
    <property type="entry name" value="HTH_XRE"/>
    <property type="match status" value="1"/>
</dbReference>
<comment type="caution">
    <text evidence="2">The sequence shown here is derived from an EMBL/GenBank/DDBJ whole genome shotgun (WGS) entry which is preliminary data.</text>
</comment>
<dbReference type="InterPro" id="IPR001387">
    <property type="entry name" value="Cro/C1-type_HTH"/>
</dbReference>
<proteinExistence type="predicted"/>
<dbReference type="SUPFAM" id="SSF47413">
    <property type="entry name" value="lambda repressor-like DNA-binding domains"/>
    <property type="match status" value="1"/>
</dbReference>
<gene>
    <name evidence="2" type="ORF">J0A68_20790</name>
</gene>
<accession>A0ABS3C9C6</accession>
<organism evidence="2 3">
    <name type="scientific">Algoriphagus oliviformis</name>
    <dbReference type="NCBI Taxonomy" id="2811231"/>
    <lineage>
        <taxon>Bacteria</taxon>
        <taxon>Pseudomonadati</taxon>
        <taxon>Bacteroidota</taxon>
        <taxon>Cytophagia</taxon>
        <taxon>Cytophagales</taxon>
        <taxon>Cyclobacteriaceae</taxon>
        <taxon>Algoriphagus</taxon>
    </lineage>
</organism>
<dbReference type="EMBL" id="JAFKCT010000012">
    <property type="protein sequence ID" value="MBN7813405.1"/>
    <property type="molecule type" value="Genomic_DNA"/>
</dbReference>
<dbReference type="InterPro" id="IPR010982">
    <property type="entry name" value="Lambda_DNA-bd_dom_sf"/>
</dbReference>
<name>A0ABS3C9C6_9BACT</name>
<dbReference type="RefSeq" id="WP_206580176.1">
    <property type="nucleotide sequence ID" value="NZ_JAFKCT010000012.1"/>
</dbReference>
<reference evidence="2 3" key="1">
    <citation type="submission" date="2021-03" db="EMBL/GenBank/DDBJ databases">
        <title>novel species isolated from a fishpond in China.</title>
        <authorList>
            <person name="Lu H."/>
            <person name="Cai Z."/>
        </authorList>
    </citation>
    <scope>NUCLEOTIDE SEQUENCE [LARGE SCALE GENOMIC DNA]</scope>
    <source>
        <strain evidence="2 3">H41</strain>
    </source>
</reference>
<dbReference type="Proteomes" id="UP000664317">
    <property type="component" value="Unassembled WGS sequence"/>
</dbReference>
<protein>
    <submittedName>
        <fullName evidence="2">Helix-turn-helix transcriptional regulator</fullName>
    </submittedName>
</protein>
<evidence type="ECO:0000259" key="1">
    <source>
        <dbReference type="PROSITE" id="PS50943"/>
    </source>
</evidence>
<evidence type="ECO:0000313" key="2">
    <source>
        <dbReference type="EMBL" id="MBN7813405.1"/>
    </source>
</evidence>